<gene>
    <name evidence="1" type="ORF">PISL3812_03607</name>
</gene>
<protein>
    <submittedName>
        <fullName evidence="1">Uncharacterized protein</fullName>
    </submittedName>
</protein>
<dbReference type="AlphaFoldDB" id="A0A0U1LT65"/>
<dbReference type="EMBL" id="CVMT01000002">
    <property type="protein sequence ID" value="CRG86597.1"/>
    <property type="molecule type" value="Genomic_DNA"/>
</dbReference>
<organism evidence="1 2">
    <name type="scientific">Talaromyces islandicus</name>
    <name type="common">Penicillium islandicum</name>
    <dbReference type="NCBI Taxonomy" id="28573"/>
    <lineage>
        <taxon>Eukaryota</taxon>
        <taxon>Fungi</taxon>
        <taxon>Dikarya</taxon>
        <taxon>Ascomycota</taxon>
        <taxon>Pezizomycotina</taxon>
        <taxon>Eurotiomycetes</taxon>
        <taxon>Eurotiomycetidae</taxon>
        <taxon>Eurotiales</taxon>
        <taxon>Trichocomaceae</taxon>
        <taxon>Talaromyces</taxon>
        <taxon>Talaromyces sect. Islandici</taxon>
    </lineage>
</organism>
<dbReference type="Proteomes" id="UP000054383">
    <property type="component" value="Unassembled WGS sequence"/>
</dbReference>
<evidence type="ECO:0000313" key="1">
    <source>
        <dbReference type="EMBL" id="CRG86597.1"/>
    </source>
</evidence>
<sequence length="116" mass="12092">MLCVLSLPTGLAGNWPKLQACHHRQTHQASASQPEQRAAAGCVERTAAGPWPDTLLRATKAWCLGSAAASRSVSNISQCARSNPRRPSAAQGSPEIIALLLAAHHCHASPAGPART</sequence>
<accession>A0A0U1LT65</accession>
<evidence type="ECO:0000313" key="2">
    <source>
        <dbReference type="Proteomes" id="UP000054383"/>
    </source>
</evidence>
<name>A0A0U1LT65_TALIS</name>
<proteinExistence type="predicted"/>
<reference evidence="1 2" key="1">
    <citation type="submission" date="2015-04" db="EMBL/GenBank/DDBJ databases">
        <authorList>
            <person name="Syromyatnikov M.Y."/>
            <person name="Popov V.N."/>
        </authorList>
    </citation>
    <scope>NUCLEOTIDE SEQUENCE [LARGE SCALE GENOMIC DNA]</scope>
    <source>
        <strain evidence="1">WF-38-12</strain>
    </source>
</reference>
<keyword evidence="2" id="KW-1185">Reference proteome</keyword>